<keyword evidence="2" id="KW-1185">Reference proteome</keyword>
<dbReference type="RefSeq" id="WP_181834987.1">
    <property type="nucleotide sequence ID" value="NZ_JACERN010000017.1"/>
</dbReference>
<dbReference type="AlphaFoldDB" id="A0A838XX50"/>
<accession>A0A838XX50</accession>
<dbReference type="EMBL" id="JACERN010000017">
    <property type="protein sequence ID" value="MBA4707740.1"/>
    <property type="molecule type" value="Genomic_DNA"/>
</dbReference>
<sequence length="210" mass="23317">MAATKQKRRGAHLEMVGGKGGRQRVWEAIRANRDGFYLADISRAAKVDLATVRTYVQALERGGFIQQCNVTVKLAEAKQFALVKDNGLEAPRLTAEGKPVIQGLINEAMWRTMRMVRDFNFHELAALSSTTEVSVAPGTARTYLRHLATAGYLIEIDKGHGKGAGGIPTRYRFNPARNSGPRPPMIQRTKSIYDPNLGQIVWQEEPDHDC</sequence>
<dbReference type="Gene3D" id="1.10.10.10">
    <property type="entry name" value="Winged helix-like DNA-binding domain superfamily/Winged helix DNA-binding domain"/>
    <property type="match status" value="1"/>
</dbReference>
<proteinExistence type="predicted"/>
<reference evidence="1 2" key="1">
    <citation type="submission" date="2020-07" db="EMBL/GenBank/DDBJ databases">
        <title>Draft genome sequence of violacein-producing bacteria and related species.</title>
        <authorList>
            <person name="Wilson H.S."/>
            <person name="De Leon M.E."/>
        </authorList>
    </citation>
    <scope>NUCLEOTIDE SEQUENCE [LARGE SCALE GENOMIC DNA]</scope>
    <source>
        <strain evidence="1 2">HSC-21Su07</strain>
    </source>
</reference>
<dbReference type="InterPro" id="IPR036388">
    <property type="entry name" value="WH-like_DNA-bd_sf"/>
</dbReference>
<evidence type="ECO:0000313" key="1">
    <source>
        <dbReference type="EMBL" id="MBA4707740.1"/>
    </source>
</evidence>
<evidence type="ECO:0000313" key="2">
    <source>
        <dbReference type="Proteomes" id="UP000545606"/>
    </source>
</evidence>
<comment type="caution">
    <text evidence="1">The sequence shown here is derived from an EMBL/GenBank/DDBJ whole genome shotgun (WGS) entry which is preliminary data.</text>
</comment>
<name>A0A838XX50_9NEIS</name>
<dbReference type="Proteomes" id="UP000545606">
    <property type="component" value="Unassembled WGS sequence"/>
</dbReference>
<protein>
    <submittedName>
        <fullName evidence="1">Uncharacterized protein</fullName>
    </submittedName>
</protein>
<organism evidence="1 2">
    <name type="scientific">Aquitalea aquatica</name>
    <dbReference type="NCBI Taxonomy" id="3044273"/>
    <lineage>
        <taxon>Bacteria</taxon>
        <taxon>Pseudomonadati</taxon>
        <taxon>Pseudomonadota</taxon>
        <taxon>Betaproteobacteria</taxon>
        <taxon>Neisseriales</taxon>
        <taxon>Chromobacteriaceae</taxon>
        <taxon>Aquitalea</taxon>
    </lineage>
</organism>
<gene>
    <name evidence="1" type="ORF">H2Z84_04960</name>
</gene>